<name>A0A2Y9BL76_9FIRM</name>
<dbReference type="EMBL" id="QGDL01000014">
    <property type="protein sequence ID" value="PWJ23383.1"/>
    <property type="molecule type" value="Genomic_DNA"/>
</dbReference>
<dbReference type="InterPro" id="IPR014718">
    <property type="entry name" value="GH-type_carb-bd"/>
</dbReference>
<reference evidence="1 2" key="1">
    <citation type="submission" date="2018-05" db="EMBL/GenBank/DDBJ databases">
        <title>The Hungate 1000. A catalogue of reference genomes from the rumen microbiome.</title>
        <authorList>
            <person name="Kelly W."/>
        </authorList>
    </citation>
    <scope>NUCLEOTIDE SEQUENCE [LARGE SCALE GENOMIC DNA]</scope>
    <source>
        <strain evidence="1 2">NLAE-zl-C242</strain>
    </source>
</reference>
<evidence type="ECO:0000313" key="2">
    <source>
        <dbReference type="Proteomes" id="UP000245845"/>
    </source>
</evidence>
<dbReference type="Proteomes" id="UP000245845">
    <property type="component" value="Unassembled WGS sequence"/>
</dbReference>
<organism evidence="1 2">
    <name type="scientific">Faecalicatena orotica</name>
    <dbReference type="NCBI Taxonomy" id="1544"/>
    <lineage>
        <taxon>Bacteria</taxon>
        <taxon>Bacillati</taxon>
        <taxon>Bacillota</taxon>
        <taxon>Clostridia</taxon>
        <taxon>Lachnospirales</taxon>
        <taxon>Lachnospiraceae</taxon>
        <taxon>Faecalicatena</taxon>
    </lineage>
</organism>
<dbReference type="InterPro" id="IPR011013">
    <property type="entry name" value="Gal_mutarotase_sf_dom"/>
</dbReference>
<dbReference type="Gene3D" id="2.70.98.10">
    <property type="match status" value="1"/>
</dbReference>
<dbReference type="OrthoDB" id="9795355at2"/>
<gene>
    <name evidence="1" type="ORF">A8806_1147</name>
</gene>
<keyword evidence="2" id="KW-1185">Reference proteome</keyword>
<dbReference type="GO" id="GO:0016853">
    <property type="term" value="F:isomerase activity"/>
    <property type="evidence" value="ECO:0007669"/>
    <property type="project" value="InterPro"/>
</dbReference>
<dbReference type="RefSeq" id="WP_109732913.1">
    <property type="nucleotide sequence ID" value="NZ_BAAACK010000015.1"/>
</dbReference>
<dbReference type="PANTHER" id="PTHR11122">
    <property type="entry name" value="APOSPORY-ASSOCIATED PROTEIN C-RELATED"/>
    <property type="match status" value="1"/>
</dbReference>
<dbReference type="CDD" id="cd09024">
    <property type="entry name" value="Aldose_epim_lacX"/>
    <property type="match status" value="1"/>
</dbReference>
<dbReference type="InterPro" id="IPR037481">
    <property type="entry name" value="LacX"/>
</dbReference>
<evidence type="ECO:0000313" key="1">
    <source>
        <dbReference type="EMBL" id="PWJ23383.1"/>
    </source>
</evidence>
<sequence length="293" mass="33590">MEFILENEELTVKIQSLGGALSSIKTKDGLEYLWQGDRNYWSGQAPVLFPICGSLRNDSARIGKNQITKMPRHGIVRKREFICEKKEKDSVLFSIESDEEMLQQYPYHFKLGIRYTLLKNRVITEYCVENRGSEVMPFFIGGHPGFNCPLCPGENYDDYRLVFSEKETCSVPYPVTETGLIDMGRRAGFLNHQQELQLNHDLFSRDAVILDELKSRNVKLCSKKHEKGVELAFADFPYLVLWSTANKGPFVALEPWTGLSTCSDEGDVFEEKRNVQLVEAGKCKAYKFDIKIF</sequence>
<dbReference type="AlphaFoldDB" id="A0A2Y9BL76"/>
<dbReference type="PANTHER" id="PTHR11122:SF13">
    <property type="entry name" value="GLUCOSE-6-PHOSPHATE 1-EPIMERASE"/>
    <property type="match status" value="1"/>
</dbReference>
<dbReference type="Pfam" id="PF01263">
    <property type="entry name" value="Aldose_epim"/>
    <property type="match status" value="1"/>
</dbReference>
<dbReference type="GO" id="GO:0005975">
    <property type="term" value="P:carbohydrate metabolic process"/>
    <property type="evidence" value="ECO:0007669"/>
    <property type="project" value="InterPro"/>
</dbReference>
<dbReference type="InterPro" id="IPR008183">
    <property type="entry name" value="Aldose_1/G6P_1-epimerase"/>
</dbReference>
<accession>A0A2Y9BL76</accession>
<proteinExistence type="predicted"/>
<comment type="caution">
    <text evidence="1">The sequence shown here is derived from an EMBL/GenBank/DDBJ whole genome shotgun (WGS) entry which is preliminary data.</text>
</comment>
<protein>
    <submittedName>
        <fullName evidence="1">Galactose mutarotase-like enzyme</fullName>
    </submittedName>
</protein>
<dbReference type="GO" id="GO:0030246">
    <property type="term" value="F:carbohydrate binding"/>
    <property type="evidence" value="ECO:0007669"/>
    <property type="project" value="InterPro"/>
</dbReference>
<dbReference type="SUPFAM" id="SSF74650">
    <property type="entry name" value="Galactose mutarotase-like"/>
    <property type="match status" value="1"/>
</dbReference>